<dbReference type="RefSeq" id="WP_091284656.1">
    <property type="nucleotide sequence ID" value="NZ_FAOZ01000035.1"/>
</dbReference>
<feature type="domain" description="DUF1731" evidence="3">
    <location>
        <begin position="251"/>
        <end position="298"/>
    </location>
</feature>
<keyword evidence="5" id="KW-1185">Reference proteome</keyword>
<evidence type="ECO:0000313" key="5">
    <source>
        <dbReference type="Proteomes" id="UP000198802"/>
    </source>
</evidence>
<dbReference type="PANTHER" id="PTHR11092:SF0">
    <property type="entry name" value="EPIMERASE FAMILY PROTEIN SDR39U1"/>
    <property type="match status" value="1"/>
</dbReference>
<evidence type="ECO:0008006" key="6">
    <source>
        <dbReference type="Google" id="ProtNLM"/>
    </source>
</evidence>
<protein>
    <recommendedName>
        <fullName evidence="6">TIGR01777 family protein</fullName>
    </recommendedName>
</protein>
<sequence>MKVAVTGSSGLIGSALLPALRADGHEVVRIVRRPPRGPGEIRWDPLAGQLDPRELQGVEAVINLAGAGLGDHRWTASYKQVLCASRIEGTRLLAETLAGLAVPPRVLLSGSAIGWYGSPAGATGPALDESAGAGVGFLADLVRGWEGATAAAEAGGIRVVRLRTGVVLSARGGMLGRLLPLFRLGAGGQLGPGRQWLSWISLRDTVAAALYLLEADGTRGPVNLVAPRPVTNAEFTATLARALHRPAFARVPRAALRLALGEFADEGVFASQRLAPAALLDAGFRFAHPDLAAALEDALHHGG</sequence>
<dbReference type="AlphaFoldDB" id="A0A0S4QY10"/>
<evidence type="ECO:0000313" key="4">
    <source>
        <dbReference type="EMBL" id="CUU60105.1"/>
    </source>
</evidence>
<name>A0A0S4QY10_9ACTN</name>
<dbReference type="InterPro" id="IPR036291">
    <property type="entry name" value="NAD(P)-bd_dom_sf"/>
</dbReference>
<comment type="similarity">
    <text evidence="1">Belongs to the NAD(P)-dependent epimerase/dehydratase family. SDR39U1 subfamily.</text>
</comment>
<dbReference type="Gene3D" id="3.40.50.720">
    <property type="entry name" value="NAD(P)-binding Rossmann-like Domain"/>
    <property type="match status" value="1"/>
</dbReference>
<dbReference type="InterPro" id="IPR001509">
    <property type="entry name" value="Epimerase_deHydtase"/>
</dbReference>
<organism evidence="4 5">
    <name type="scientific">Parafrankia irregularis</name>
    <dbReference type="NCBI Taxonomy" id="795642"/>
    <lineage>
        <taxon>Bacteria</taxon>
        <taxon>Bacillati</taxon>
        <taxon>Actinomycetota</taxon>
        <taxon>Actinomycetes</taxon>
        <taxon>Frankiales</taxon>
        <taxon>Frankiaceae</taxon>
        <taxon>Parafrankia</taxon>
    </lineage>
</organism>
<evidence type="ECO:0000259" key="2">
    <source>
        <dbReference type="Pfam" id="PF01370"/>
    </source>
</evidence>
<proteinExistence type="inferred from homology"/>
<dbReference type="Pfam" id="PF01370">
    <property type="entry name" value="Epimerase"/>
    <property type="match status" value="1"/>
</dbReference>
<dbReference type="SUPFAM" id="SSF51735">
    <property type="entry name" value="NAD(P)-binding Rossmann-fold domains"/>
    <property type="match status" value="1"/>
</dbReference>
<gene>
    <name evidence="4" type="ORF">Ga0074812_13547</name>
</gene>
<dbReference type="Proteomes" id="UP000198802">
    <property type="component" value="Unassembled WGS sequence"/>
</dbReference>
<accession>A0A0S4QY10</accession>
<dbReference type="Pfam" id="PF08338">
    <property type="entry name" value="DUF1731"/>
    <property type="match status" value="1"/>
</dbReference>
<dbReference type="NCBIfam" id="TIGR01777">
    <property type="entry name" value="yfcH"/>
    <property type="match status" value="1"/>
</dbReference>
<reference evidence="5" key="1">
    <citation type="submission" date="2015-11" db="EMBL/GenBank/DDBJ databases">
        <authorList>
            <person name="Varghese N."/>
        </authorList>
    </citation>
    <scope>NUCLEOTIDE SEQUENCE [LARGE SCALE GENOMIC DNA]</scope>
    <source>
        <strain evidence="5">DSM 45899</strain>
    </source>
</reference>
<evidence type="ECO:0000259" key="3">
    <source>
        <dbReference type="Pfam" id="PF08338"/>
    </source>
</evidence>
<dbReference type="InterPro" id="IPR010099">
    <property type="entry name" value="SDR39U1"/>
</dbReference>
<evidence type="ECO:0000256" key="1">
    <source>
        <dbReference type="ARBA" id="ARBA00009353"/>
    </source>
</evidence>
<dbReference type="EMBL" id="FAOZ01000035">
    <property type="protein sequence ID" value="CUU60105.1"/>
    <property type="molecule type" value="Genomic_DNA"/>
</dbReference>
<dbReference type="InterPro" id="IPR013549">
    <property type="entry name" value="DUF1731"/>
</dbReference>
<feature type="domain" description="NAD-dependent epimerase/dehydratase" evidence="2">
    <location>
        <begin position="3"/>
        <end position="216"/>
    </location>
</feature>
<dbReference type="PANTHER" id="PTHR11092">
    <property type="entry name" value="SUGAR NUCLEOTIDE EPIMERASE RELATED"/>
    <property type="match status" value="1"/>
</dbReference>